<protein>
    <submittedName>
        <fullName evidence="5">ABC transporter substrate-binding protein</fullName>
    </submittedName>
</protein>
<dbReference type="PANTHER" id="PTHR30535:SF7">
    <property type="entry name" value="IRON(III) DICITRATE-BINDING PROTEIN"/>
    <property type="match status" value="1"/>
</dbReference>
<dbReference type="AlphaFoldDB" id="A0A9D2NZ57"/>
<evidence type="ECO:0000259" key="4">
    <source>
        <dbReference type="PROSITE" id="PS50983"/>
    </source>
</evidence>
<dbReference type="Pfam" id="PF01497">
    <property type="entry name" value="Peripla_BP_2"/>
    <property type="match status" value="1"/>
</dbReference>
<feature type="chain" id="PRO_5038614867" evidence="3">
    <location>
        <begin position="30"/>
        <end position="350"/>
    </location>
</feature>
<dbReference type="Gene3D" id="3.40.50.1980">
    <property type="entry name" value="Nitrogenase molybdenum iron protein domain"/>
    <property type="match status" value="2"/>
</dbReference>
<dbReference type="InterPro" id="IPR002491">
    <property type="entry name" value="ABC_transptr_periplasmic_BD"/>
</dbReference>
<dbReference type="SUPFAM" id="SSF53807">
    <property type="entry name" value="Helical backbone' metal receptor"/>
    <property type="match status" value="1"/>
</dbReference>
<evidence type="ECO:0000313" key="5">
    <source>
        <dbReference type="EMBL" id="HJC41376.1"/>
    </source>
</evidence>
<evidence type="ECO:0000256" key="2">
    <source>
        <dbReference type="SAM" id="MobiDB-lite"/>
    </source>
</evidence>
<dbReference type="PROSITE" id="PS50983">
    <property type="entry name" value="FE_B12_PBP"/>
    <property type="match status" value="1"/>
</dbReference>
<comment type="caution">
    <text evidence="5">The sequence shown here is derived from an EMBL/GenBank/DDBJ whole genome shotgun (WGS) entry which is preliminary data.</text>
</comment>
<reference evidence="5" key="2">
    <citation type="submission" date="2021-04" db="EMBL/GenBank/DDBJ databases">
        <authorList>
            <person name="Gilroy R."/>
        </authorList>
    </citation>
    <scope>NUCLEOTIDE SEQUENCE</scope>
    <source>
        <strain evidence="5">CHK186-1790</strain>
    </source>
</reference>
<name>A0A9D2NZ57_9FIRM</name>
<dbReference type="EMBL" id="DWWJ01000131">
    <property type="protein sequence ID" value="HJC41376.1"/>
    <property type="molecule type" value="Genomic_DNA"/>
</dbReference>
<sequence>MKRNHRIPALALALAVAASLAACSGGTPAETGTTAPQTSAPVQTGAADTDGHYPVTITNYDYSGALVTYTYEKAPERVLCVYQGCIETMIALGLEDRVLASYGLDNEVKDEWKDGFAQMNYDETVFAPDKETVTLLEPDMIFSWGSYFSDERLGDVYGWNEKGVATYMNSNTAPGGARTLENEYTDILNIGKIFDVEERAQALVDEMQAQVADTLAAAEGREAVRVAVVEPTASGTITNYGTDTLAGDMVTALGGELAKPEGSEMGKEDLVACDPDVIFVVYMAYRGDDPETVMAEQLAAIQDDPAFASLSAVQNGSIHLIMLGDIYASGPRTIDGLRTLAQGMYSGLEL</sequence>
<organism evidence="5 6">
    <name type="scientific">Candidatus Intestinimonas pullistercoris</name>
    <dbReference type="NCBI Taxonomy" id="2838623"/>
    <lineage>
        <taxon>Bacteria</taxon>
        <taxon>Bacillati</taxon>
        <taxon>Bacillota</taxon>
        <taxon>Clostridia</taxon>
        <taxon>Eubacteriales</taxon>
        <taxon>Intestinimonas</taxon>
    </lineage>
</organism>
<evidence type="ECO:0000313" key="6">
    <source>
        <dbReference type="Proteomes" id="UP000823882"/>
    </source>
</evidence>
<accession>A0A9D2NZ57</accession>
<evidence type="ECO:0000256" key="3">
    <source>
        <dbReference type="SAM" id="SignalP"/>
    </source>
</evidence>
<feature type="domain" description="Fe/B12 periplasmic-binding" evidence="4">
    <location>
        <begin position="77"/>
        <end position="348"/>
    </location>
</feature>
<feature type="region of interest" description="Disordered" evidence="2">
    <location>
        <begin position="27"/>
        <end position="48"/>
    </location>
</feature>
<proteinExistence type="inferred from homology"/>
<dbReference type="PANTHER" id="PTHR30535">
    <property type="entry name" value="VITAMIN B12-BINDING PROTEIN"/>
    <property type="match status" value="1"/>
</dbReference>
<dbReference type="Proteomes" id="UP000823882">
    <property type="component" value="Unassembled WGS sequence"/>
</dbReference>
<evidence type="ECO:0000256" key="1">
    <source>
        <dbReference type="ARBA" id="ARBA00008814"/>
    </source>
</evidence>
<keyword evidence="3" id="KW-0732">Signal</keyword>
<gene>
    <name evidence="5" type="ORF">H9701_07480</name>
</gene>
<reference evidence="5" key="1">
    <citation type="journal article" date="2021" name="PeerJ">
        <title>Extensive microbial diversity within the chicken gut microbiome revealed by metagenomics and culture.</title>
        <authorList>
            <person name="Gilroy R."/>
            <person name="Ravi A."/>
            <person name="Getino M."/>
            <person name="Pursley I."/>
            <person name="Horton D.L."/>
            <person name="Alikhan N.F."/>
            <person name="Baker D."/>
            <person name="Gharbi K."/>
            <person name="Hall N."/>
            <person name="Watson M."/>
            <person name="Adriaenssens E.M."/>
            <person name="Foster-Nyarko E."/>
            <person name="Jarju S."/>
            <person name="Secka A."/>
            <person name="Antonio M."/>
            <person name="Oren A."/>
            <person name="Chaudhuri R.R."/>
            <person name="La Ragione R."/>
            <person name="Hildebrand F."/>
            <person name="Pallen M.J."/>
        </authorList>
    </citation>
    <scope>NUCLEOTIDE SEQUENCE</scope>
    <source>
        <strain evidence="5">CHK186-1790</strain>
    </source>
</reference>
<comment type="similarity">
    <text evidence="1">Belongs to the bacterial solute-binding protein 8 family.</text>
</comment>
<feature type="compositionally biased region" description="Low complexity" evidence="2">
    <location>
        <begin position="27"/>
        <end position="38"/>
    </location>
</feature>
<dbReference type="InterPro" id="IPR050902">
    <property type="entry name" value="ABC_Transporter_SBP"/>
</dbReference>
<feature type="signal peptide" evidence="3">
    <location>
        <begin position="1"/>
        <end position="29"/>
    </location>
</feature>
<dbReference type="PROSITE" id="PS51257">
    <property type="entry name" value="PROKAR_LIPOPROTEIN"/>
    <property type="match status" value="1"/>
</dbReference>